<sequence length="70" mass="7697">MYPSATAVSSCEYLHIDTEVPAVALRYQHGDKPLLDPLCRLLGSTLQQQQLRSATGRVGVLDGYYWASGQ</sequence>
<name>A0A0B7K7P0_BIOOC</name>
<proteinExistence type="predicted"/>
<gene>
    <name evidence="1" type="ORF">BN869_000006789_1</name>
</gene>
<feature type="non-terminal residue" evidence="1">
    <location>
        <position position="70"/>
    </location>
</feature>
<dbReference type="EMBL" id="CDPU01000019">
    <property type="protein sequence ID" value="CEO50731.1"/>
    <property type="molecule type" value="Genomic_DNA"/>
</dbReference>
<accession>A0A0B7K7P0</accession>
<protein>
    <submittedName>
        <fullName evidence="1">Uncharacterized protein</fullName>
    </submittedName>
</protein>
<reference evidence="1" key="1">
    <citation type="submission" date="2015-01" db="EMBL/GenBank/DDBJ databases">
        <authorList>
            <person name="Durling Mikael"/>
        </authorList>
    </citation>
    <scope>NUCLEOTIDE SEQUENCE</scope>
</reference>
<organism evidence="1">
    <name type="scientific">Bionectria ochroleuca</name>
    <name type="common">Gliocladium roseum</name>
    <dbReference type="NCBI Taxonomy" id="29856"/>
    <lineage>
        <taxon>Eukaryota</taxon>
        <taxon>Fungi</taxon>
        <taxon>Dikarya</taxon>
        <taxon>Ascomycota</taxon>
        <taxon>Pezizomycotina</taxon>
        <taxon>Sordariomycetes</taxon>
        <taxon>Hypocreomycetidae</taxon>
        <taxon>Hypocreales</taxon>
        <taxon>Bionectriaceae</taxon>
        <taxon>Clonostachys</taxon>
    </lineage>
</organism>
<dbReference type="AlphaFoldDB" id="A0A0B7K7P0"/>
<evidence type="ECO:0000313" key="1">
    <source>
        <dbReference type="EMBL" id="CEO50731.1"/>
    </source>
</evidence>